<keyword evidence="3" id="KW-0418">Kinase</keyword>
<evidence type="ECO:0000313" key="9">
    <source>
        <dbReference type="Proteomes" id="UP001202328"/>
    </source>
</evidence>
<dbReference type="Pfam" id="PF07714">
    <property type="entry name" value="PK_Tyr_Ser-Thr"/>
    <property type="match status" value="2"/>
</dbReference>
<feature type="non-terminal residue" evidence="8">
    <location>
        <position position="1"/>
    </location>
</feature>
<dbReference type="GO" id="GO:0004672">
    <property type="term" value="F:protein kinase activity"/>
    <property type="evidence" value="ECO:0007669"/>
    <property type="project" value="InterPro"/>
</dbReference>
<evidence type="ECO:0000256" key="1">
    <source>
        <dbReference type="ARBA" id="ARBA00022679"/>
    </source>
</evidence>
<dbReference type="FunFam" id="3.30.200.20:FF:000162">
    <property type="entry name" value="Adenine nucleotide alpha hydrolase-like domain kinase"/>
    <property type="match status" value="1"/>
</dbReference>
<dbReference type="InterPro" id="IPR017441">
    <property type="entry name" value="Protein_kinase_ATP_BS"/>
</dbReference>
<reference evidence="8" key="1">
    <citation type="submission" date="2022-04" db="EMBL/GenBank/DDBJ databases">
        <title>A functionally conserved STORR gene fusion in Papaver species that diverged 16.8 million years ago.</title>
        <authorList>
            <person name="Catania T."/>
        </authorList>
    </citation>
    <scope>NUCLEOTIDE SEQUENCE</scope>
    <source>
        <strain evidence="8">S-188037</strain>
    </source>
</reference>
<accession>A0AAD4XXK0</accession>
<protein>
    <recommendedName>
        <fullName evidence="7">Protein kinase domain-containing protein</fullName>
    </recommendedName>
</protein>
<dbReference type="Gene3D" id="1.10.510.10">
    <property type="entry name" value="Transferase(Phosphotransferase) domain 1"/>
    <property type="match status" value="1"/>
</dbReference>
<gene>
    <name evidence="8" type="ORF">MKW98_020806</name>
</gene>
<dbReference type="GO" id="GO:0005524">
    <property type="term" value="F:ATP binding"/>
    <property type="evidence" value="ECO:0007669"/>
    <property type="project" value="UniProtKB-UniRule"/>
</dbReference>
<proteinExistence type="predicted"/>
<comment type="caution">
    <text evidence="8">The sequence shown here is derived from an EMBL/GenBank/DDBJ whole genome shotgun (WGS) entry which is preliminary data.</text>
</comment>
<evidence type="ECO:0000259" key="7">
    <source>
        <dbReference type="PROSITE" id="PS50011"/>
    </source>
</evidence>
<evidence type="ECO:0000256" key="5">
    <source>
        <dbReference type="PROSITE-ProRule" id="PRU10141"/>
    </source>
</evidence>
<keyword evidence="2 5" id="KW-0547">Nucleotide-binding</keyword>
<dbReference type="SUPFAM" id="SSF56112">
    <property type="entry name" value="Protein kinase-like (PK-like)"/>
    <property type="match status" value="1"/>
</dbReference>
<keyword evidence="9" id="KW-1185">Reference proteome</keyword>
<dbReference type="PROSITE" id="PS00107">
    <property type="entry name" value="PROTEIN_KINASE_ATP"/>
    <property type="match status" value="1"/>
</dbReference>
<evidence type="ECO:0000256" key="6">
    <source>
        <dbReference type="SAM" id="MobiDB-lite"/>
    </source>
</evidence>
<dbReference type="Gene3D" id="3.30.200.20">
    <property type="entry name" value="Phosphorylase Kinase, domain 1"/>
    <property type="match status" value="1"/>
</dbReference>
<dbReference type="InterPro" id="IPR001245">
    <property type="entry name" value="Ser-Thr/Tyr_kinase_cat_dom"/>
</dbReference>
<feature type="region of interest" description="Disordered" evidence="6">
    <location>
        <begin position="1"/>
        <end position="24"/>
    </location>
</feature>
<evidence type="ECO:0000256" key="2">
    <source>
        <dbReference type="ARBA" id="ARBA00022741"/>
    </source>
</evidence>
<evidence type="ECO:0000256" key="4">
    <source>
        <dbReference type="ARBA" id="ARBA00022840"/>
    </source>
</evidence>
<name>A0AAD4XXK0_9MAGN</name>
<dbReference type="PROSITE" id="PS50011">
    <property type="entry name" value="PROTEIN_KINASE_DOM"/>
    <property type="match status" value="1"/>
</dbReference>
<dbReference type="Proteomes" id="UP001202328">
    <property type="component" value="Unassembled WGS sequence"/>
</dbReference>
<evidence type="ECO:0000256" key="3">
    <source>
        <dbReference type="ARBA" id="ARBA00022777"/>
    </source>
</evidence>
<dbReference type="EMBL" id="JAJJMB010001184">
    <property type="protein sequence ID" value="KAI3958164.1"/>
    <property type="molecule type" value="Genomic_DNA"/>
</dbReference>
<dbReference type="InterPro" id="IPR011009">
    <property type="entry name" value="Kinase-like_dom_sf"/>
</dbReference>
<keyword evidence="4 5" id="KW-0067">ATP-binding</keyword>
<keyword evidence="1" id="KW-0808">Transferase</keyword>
<dbReference type="InterPro" id="IPR052059">
    <property type="entry name" value="CR_Ser/Thr_kinase"/>
</dbReference>
<feature type="domain" description="Protein kinase" evidence="7">
    <location>
        <begin position="91"/>
        <end position="424"/>
    </location>
</feature>
<feature type="binding site" evidence="5">
    <location>
        <position position="119"/>
    </location>
    <ligand>
        <name>ATP</name>
        <dbReference type="ChEBI" id="CHEBI:30616"/>
    </ligand>
</feature>
<dbReference type="PANTHER" id="PTHR47973">
    <property type="entry name" value="CYSTEINE-RICH RECEPTOR-LIKE PROTEIN KINASE 3"/>
    <property type="match status" value="1"/>
</dbReference>
<evidence type="ECO:0000313" key="8">
    <source>
        <dbReference type="EMBL" id="KAI3958164.1"/>
    </source>
</evidence>
<sequence>MPILGAKPVPEEEPEPITNESSNGKFTMRWIKDLSHKSFSLSTKTSGTKKNSGWSVIRSRIRTENLHTDQEEEIQNGNFSYEQIKAATKDFRPAYKIGEGGFGSVYMGVLTDGRAIAVKVISPKSLQGKKEFLNEINAMSTYKHPNIVTLLGHCVAEDNRFLHSSFNVRRGYIAPEYVIEGYLTEKADVYSFGVLVLELMSGRRCADRSKDSPPLLEFAKVLQKKRNLISLLDQDLTNIPRNEAAMVLDLAMLCTTHSPKARPNISDVVKILEGKNVLNAPAILQELDDLAGVTSDEMTLSDFSYKYMDSCRKEIVKVSNIGERADYSRSSVICRDFPKSETPISNVNASSTSTTLENITEMGDEAELEYIEPQLEERKYRIECSNEEFKIGCNKWKNSLVGYFLKENGTFDKEADEAIVREMIPAGNGYSVFYIGSGHYLFQFSCVEDKIRGLELSGLLRAEGKPLVLIKWDWKLTLDKAETMKSIPLWVKIYNLPLFLWNSSCLSKVLEVTFRNLLSITSYKTTIKQLNTIRDTVSFTPASMNVDVTAIAGSGRNISVEQCDKQTENQVLRIGKAWITRVCISEKWSELDVMEINDVTSLDMHTQPECSFSILSCESNMLMDRAGGGGSGGRDGVTAMVVGQLWLL</sequence>
<dbReference type="InterPro" id="IPR000719">
    <property type="entry name" value="Prot_kinase_dom"/>
</dbReference>
<dbReference type="AlphaFoldDB" id="A0AAD4XXK0"/>
<organism evidence="8 9">
    <name type="scientific">Papaver atlanticum</name>
    <dbReference type="NCBI Taxonomy" id="357466"/>
    <lineage>
        <taxon>Eukaryota</taxon>
        <taxon>Viridiplantae</taxon>
        <taxon>Streptophyta</taxon>
        <taxon>Embryophyta</taxon>
        <taxon>Tracheophyta</taxon>
        <taxon>Spermatophyta</taxon>
        <taxon>Magnoliopsida</taxon>
        <taxon>Ranunculales</taxon>
        <taxon>Papaveraceae</taxon>
        <taxon>Papaveroideae</taxon>
        <taxon>Papaver</taxon>
    </lineage>
</organism>